<evidence type="ECO:0000313" key="6">
    <source>
        <dbReference type="EMBL" id="KRG69753.1"/>
    </source>
</evidence>
<keyword evidence="4" id="KW-0732">Signal</keyword>
<evidence type="ECO:0000259" key="5">
    <source>
        <dbReference type="Pfam" id="PF05433"/>
    </source>
</evidence>
<dbReference type="OrthoDB" id="9132795at2"/>
<dbReference type="AlphaFoldDB" id="A0A0R0CIM8"/>
<name>A0A0R0CIM8_9GAMM</name>
<feature type="chain" id="PRO_5006394126" description="Glycine zipper 2TM domain-containing protein" evidence="4">
    <location>
        <begin position="24"/>
        <end position="246"/>
    </location>
</feature>
<evidence type="ECO:0000313" key="7">
    <source>
        <dbReference type="Proteomes" id="UP000051863"/>
    </source>
</evidence>
<dbReference type="Pfam" id="PF05433">
    <property type="entry name" value="Rick_17kDa_Anti"/>
    <property type="match status" value="1"/>
</dbReference>
<feature type="region of interest" description="Disordered" evidence="3">
    <location>
        <begin position="28"/>
        <end position="63"/>
    </location>
</feature>
<dbReference type="GO" id="GO:0019867">
    <property type="term" value="C:outer membrane"/>
    <property type="evidence" value="ECO:0007669"/>
    <property type="project" value="InterPro"/>
</dbReference>
<dbReference type="PATRIC" id="fig|405446.3.peg.462"/>
<dbReference type="Proteomes" id="UP000051863">
    <property type="component" value="Unassembled WGS sequence"/>
</dbReference>
<dbReference type="InterPro" id="IPR008816">
    <property type="entry name" value="Gly_zipper_2TM_dom"/>
</dbReference>
<comment type="caution">
    <text evidence="6">The sequence shown here is derived from an EMBL/GenBank/DDBJ whole genome shotgun (WGS) entry which is preliminary data.</text>
</comment>
<dbReference type="EMBL" id="LDJJ01000015">
    <property type="protein sequence ID" value="KRG69753.1"/>
    <property type="molecule type" value="Genomic_DNA"/>
</dbReference>
<evidence type="ECO:0000256" key="4">
    <source>
        <dbReference type="SAM" id="SignalP"/>
    </source>
</evidence>
<dbReference type="PANTHER" id="PTHR35603">
    <property type="match status" value="1"/>
</dbReference>
<feature type="domain" description="Glycine zipper 2TM" evidence="5">
    <location>
        <begin position="143"/>
        <end position="182"/>
    </location>
</feature>
<evidence type="ECO:0000256" key="3">
    <source>
        <dbReference type="SAM" id="MobiDB-lite"/>
    </source>
</evidence>
<organism evidence="6 7">
    <name type="scientific">Stenotrophomonas terrae</name>
    <dbReference type="NCBI Taxonomy" id="405446"/>
    <lineage>
        <taxon>Bacteria</taxon>
        <taxon>Pseudomonadati</taxon>
        <taxon>Pseudomonadota</taxon>
        <taxon>Gammaproteobacteria</taxon>
        <taxon>Lysobacterales</taxon>
        <taxon>Lysobacteraceae</taxon>
        <taxon>Stenotrophomonas</taxon>
    </lineage>
</organism>
<dbReference type="PANTHER" id="PTHR35603:SF2">
    <property type="entry name" value="OUTER MEMBRANE LIPOPROTEIN"/>
    <property type="match status" value="1"/>
</dbReference>
<keyword evidence="7" id="KW-1185">Reference proteome</keyword>
<keyword evidence="2" id="KW-0472">Membrane</keyword>
<evidence type="ECO:0000256" key="1">
    <source>
        <dbReference type="ARBA" id="ARBA00004370"/>
    </source>
</evidence>
<proteinExistence type="predicted"/>
<reference evidence="6 7" key="1">
    <citation type="submission" date="2015-05" db="EMBL/GenBank/DDBJ databases">
        <title>Genome sequencing and analysis of members of genus Stenotrophomonas.</title>
        <authorList>
            <person name="Patil P.P."/>
            <person name="Midha S."/>
            <person name="Patil P.B."/>
        </authorList>
    </citation>
    <scope>NUCLEOTIDE SEQUENCE [LARGE SCALE GENOMIC DNA]</scope>
    <source>
        <strain evidence="6 7">DSM 18941</strain>
    </source>
</reference>
<protein>
    <recommendedName>
        <fullName evidence="5">Glycine zipper 2TM domain-containing protein</fullName>
    </recommendedName>
</protein>
<feature type="signal peptide" evidence="4">
    <location>
        <begin position="1"/>
        <end position="23"/>
    </location>
</feature>
<dbReference type="RefSeq" id="WP_057627259.1">
    <property type="nucleotide sequence ID" value="NZ_LDJJ01000015.1"/>
</dbReference>
<evidence type="ECO:0000256" key="2">
    <source>
        <dbReference type="ARBA" id="ARBA00023136"/>
    </source>
</evidence>
<accession>A0A0R0CIM8</accession>
<sequence length="246" mass="26575">MCRSFAVAAVLLAGGLCAFNASAQRYDDGQYRPNGSYDDGQYRPDRYDDGQYRPGQGNGSDPVYDYARVVRVDPVIVGGGQGSNQRCYERNDGGYINGNNGYQAGGYGNNGYGSNTYRNDGYYDRGQDNGQYRQGNETGRQLATVIGGLAGAVLGSRIGGGDGRYLGTAVGTIAGGAAGRAIYEASNRPNYQRGDVRVCEPSGYGSESERVDGYDVTYEYAGRQYRTHRDYHPGEQIRVRVDVSAD</sequence>
<gene>
    <name evidence="6" type="ORF">ABB27_05685</name>
</gene>
<dbReference type="InterPro" id="IPR051407">
    <property type="entry name" value="Bact_OM_lipoprot/Surf_antigen"/>
</dbReference>
<comment type="subcellular location">
    <subcellularLocation>
        <location evidence="1">Membrane</location>
    </subcellularLocation>
</comment>
<feature type="compositionally biased region" description="Basic and acidic residues" evidence="3">
    <location>
        <begin position="40"/>
        <end position="51"/>
    </location>
</feature>